<dbReference type="Proteomes" id="UP000179807">
    <property type="component" value="Unassembled WGS sequence"/>
</dbReference>
<dbReference type="GeneID" id="94833481"/>
<evidence type="ECO:0000313" key="4">
    <source>
        <dbReference type="Proteomes" id="UP000179807"/>
    </source>
</evidence>
<proteinExistence type="predicted"/>
<feature type="region of interest" description="Disordered" evidence="2">
    <location>
        <begin position="1"/>
        <end position="33"/>
    </location>
</feature>
<evidence type="ECO:0000256" key="2">
    <source>
        <dbReference type="SAM" id="MobiDB-lite"/>
    </source>
</evidence>
<keyword evidence="4" id="KW-1185">Reference proteome</keyword>
<dbReference type="EMBL" id="MLAK01000493">
    <property type="protein sequence ID" value="OHT13669.1"/>
    <property type="molecule type" value="Genomic_DNA"/>
</dbReference>
<feature type="coiled-coil region" evidence="1">
    <location>
        <begin position="219"/>
        <end position="253"/>
    </location>
</feature>
<keyword evidence="1" id="KW-0175">Coiled coil</keyword>
<dbReference type="RefSeq" id="XP_068366805.1">
    <property type="nucleotide sequence ID" value="XM_068498777.1"/>
</dbReference>
<sequence length="283" mass="32284">MTALSEPNSSVDLSSNSSEEDIEDSSNSAVFAKTWPDTQQATFQIVKSAELDIKKFQIERHAEEMEADVADREMTLQTEIRDITAEVTELKLEISKQEAELGEIQEQIKDDKISIMRKYSHRLQKYQNIVNHDNQIIDQLNDAIRAQRDNHERNKSLAEIESSDKIASLDFEIASLAKEIENVRKNTLSMLSRSDSDMTDAEATKEAIEAEIHAVGNDSRKLQKHKKEIAANLAALKRELIIAEEVSSNLKKQVAQAAEDRARIRGIIDRTRMQFWRSQNNKF</sequence>
<evidence type="ECO:0000256" key="1">
    <source>
        <dbReference type="SAM" id="Coils"/>
    </source>
</evidence>
<comment type="caution">
    <text evidence="3">The sequence shown here is derived from an EMBL/GenBank/DDBJ whole genome shotgun (WGS) entry which is preliminary data.</text>
</comment>
<reference evidence="3" key="1">
    <citation type="submission" date="2016-10" db="EMBL/GenBank/DDBJ databases">
        <authorList>
            <person name="Benchimol M."/>
            <person name="Almeida L.G."/>
            <person name="Vasconcelos A.T."/>
            <person name="Perreira-Neves A."/>
            <person name="Rosa I.A."/>
            <person name="Tasca T."/>
            <person name="Bogo M.R."/>
            <person name="de Souza W."/>
        </authorList>
    </citation>
    <scope>NUCLEOTIDE SEQUENCE [LARGE SCALE GENOMIC DNA]</scope>
    <source>
        <strain evidence="3">K</strain>
    </source>
</reference>
<organism evidence="3 4">
    <name type="scientific">Tritrichomonas foetus</name>
    <dbReference type="NCBI Taxonomy" id="1144522"/>
    <lineage>
        <taxon>Eukaryota</taxon>
        <taxon>Metamonada</taxon>
        <taxon>Parabasalia</taxon>
        <taxon>Tritrichomonadida</taxon>
        <taxon>Tritrichomonadidae</taxon>
        <taxon>Tritrichomonas</taxon>
    </lineage>
</organism>
<name>A0A1J4KVX3_9EUKA</name>
<feature type="coiled-coil region" evidence="1">
    <location>
        <begin position="141"/>
        <end position="186"/>
    </location>
</feature>
<feature type="coiled-coil region" evidence="1">
    <location>
        <begin position="46"/>
        <end position="107"/>
    </location>
</feature>
<accession>A0A1J4KVX3</accession>
<evidence type="ECO:0000313" key="3">
    <source>
        <dbReference type="EMBL" id="OHT13669.1"/>
    </source>
</evidence>
<dbReference type="VEuPathDB" id="TrichDB:TRFO_16099"/>
<protein>
    <submittedName>
        <fullName evidence="3">Uncharacterized protein</fullName>
    </submittedName>
</protein>
<feature type="compositionally biased region" description="Low complexity" evidence="2">
    <location>
        <begin position="1"/>
        <end position="17"/>
    </location>
</feature>
<dbReference type="AlphaFoldDB" id="A0A1J4KVX3"/>
<gene>
    <name evidence="3" type="ORF">TRFO_16099</name>
</gene>